<feature type="chain" id="PRO_5023968798" description="Peroxidase" evidence="16">
    <location>
        <begin position="31"/>
        <end position="331"/>
    </location>
</feature>
<feature type="disulfide bond" evidence="15">
    <location>
        <begin position="80"/>
        <end position="85"/>
    </location>
</feature>
<feature type="binding site" evidence="14">
    <location>
        <position position="79"/>
    </location>
    <ligand>
        <name>Ca(2+)</name>
        <dbReference type="ChEBI" id="CHEBI:29108"/>
        <label>1</label>
    </ligand>
</feature>
<keyword evidence="7 14" id="KW-0106">Calcium</keyword>
<keyword evidence="16" id="KW-0964">Secreted</keyword>
<dbReference type="InterPro" id="IPR033905">
    <property type="entry name" value="Secretory_peroxidase"/>
</dbReference>
<feature type="disulfide bond" evidence="15">
    <location>
        <begin position="210"/>
        <end position="233"/>
    </location>
</feature>
<evidence type="ECO:0000256" key="2">
    <source>
        <dbReference type="ARBA" id="ARBA00004613"/>
    </source>
</evidence>
<keyword evidence="5 16" id="KW-0349">Heme</keyword>
<evidence type="ECO:0000256" key="8">
    <source>
        <dbReference type="ARBA" id="ARBA00023002"/>
    </source>
</evidence>
<name>A0A5J9U447_9POAL</name>
<dbReference type="PRINTS" id="PR00458">
    <property type="entry name" value="PEROXIDASE"/>
</dbReference>
<keyword evidence="4 16" id="KW-0575">Peroxidase</keyword>
<reference evidence="18 19" key="1">
    <citation type="journal article" date="2019" name="Sci. Rep.">
        <title>A high-quality genome of Eragrostis curvula grass provides insights into Poaceae evolution and supports new strategies to enhance forage quality.</title>
        <authorList>
            <person name="Carballo J."/>
            <person name="Santos B.A.C.M."/>
            <person name="Zappacosta D."/>
            <person name="Garbus I."/>
            <person name="Selva J.P."/>
            <person name="Gallo C.A."/>
            <person name="Diaz A."/>
            <person name="Albertini E."/>
            <person name="Caccamo M."/>
            <person name="Echenique V."/>
        </authorList>
    </citation>
    <scope>NUCLEOTIDE SEQUENCE [LARGE SCALE GENOMIC DNA]</scope>
    <source>
        <strain evidence="19">cv. Victoria</strain>
        <tissue evidence="18">Leaf</tissue>
    </source>
</reference>
<evidence type="ECO:0000256" key="3">
    <source>
        <dbReference type="ARBA" id="ARBA00006873"/>
    </source>
</evidence>
<feature type="binding site" evidence="13">
    <location>
        <position position="173"/>
    </location>
    <ligand>
        <name>substrate</name>
    </ligand>
</feature>
<comment type="cofactor">
    <cofactor evidence="14 16">
        <name>Ca(2+)</name>
        <dbReference type="ChEBI" id="CHEBI:29108"/>
    </cofactor>
    <text evidence="14 16">Binds 2 calcium ions per subunit.</text>
</comment>
<evidence type="ECO:0000256" key="15">
    <source>
        <dbReference type="PIRSR" id="PIRSR600823-5"/>
    </source>
</evidence>
<dbReference type="PROSITE" id="PS00435">
    <property type="entry name" value="PEROXIDASE_1"/>
    <property type="match status" value="1"/>
</dbReference>
<dbReference type="EC" id="1.11.1.7" evidence="16"/>
<evidence type="ECO:0000256" key="9">
    <source>
        <dbReference type="ARBA" id="ARBA00023004"/>
    </source>
</evidence>
<evidence type="ECO:0000256" key="16">
    <source>
        <dbReference type="RuleBase" id="RU362060"/>
    </source>
</evidence>
<evidence type="ECO:0000256" key="10">
    <source>
        <dbReference type="ARBA" id="ARBA00023157"/>
    </source>
</evidence>
<feature type="binding site" description="axial binding residue" evidence="14">
    <location>
        <position position="203"/>
    </location>
    <ligand>
        <name>heme b</name>
        <dbReference type="ChEBI" id="CHEBI:60344"/>
    </ligand>
    <ligandPart>
        <name>Fe</name>
        <dbReference type="ChEBI" id="CHEBI:18248"/>
    </ligandPart>
</feature>
<evidence type="ECO:0000256" key="7">
    <source>
        <dbReference type="ARBA" id="ARBA00022837"/>
    </source>
</evidence>
<keyword evidence="11" id="KW-0873">Pyrrolidone carboxylic acid</keyword>
<dbReference type="Pfam" id="PF00141">
    <property type="entry name" value="peroxidase"/>
    <property type="match status" value="1"/>
</dbReference>
<dbReference type="OrthoDB" id="2113341at2759"/>
<comment type="subcellular location">
    <subcellularLocation>
        <location evidence="2 16">Secreted</location>
    </subcellularLocation>
</comment>
<proteinExistence type="inferred from homology"/>
<comment type="function">
    <text evidence="16">Removal of H(2)O(2), oxidation of toxic reductants, biosynthesis and degradation of lignin, suberization, auxin catabolism, response to environmental stresses such as wounding, pathogen attack and oxidative stress.</text>
</comment>
<feature type="binding site" evidence="14">
    <location>
        <position position="86"/>
    </location>
    <ligand>
        <name>Ca(2+)</name>
        <dbReference type="ChEBI" id="CHEBI:29108"/>
        <label>1</label>
    </ligand>
</feature>
<accession>A0A5J9U447</accession>
<dbReference type="GO" id="GO:0042744">
    <property type="term" value="P:hydrogen peroxide catabolic process"/>
    <property type="evidence" value="ECO:0007669"/>
    <property type="project" value="UniProtKB-KW"/>
</dbReference>
<dbReference type="Gramene" id="TVU18018">
    <property type="protein sequence ID" value="TVU18018"/>
    <property type="gene ID" value="EJB05_34083"/>
</dbReference>
<evidence type="ECO:0000313" key="18">
    <source>
        <dbReference type="EMBL" id="TVU18018.1"/>
    </source>
</evidence>
<evidence type="ECO:0000256" key="5">
    <source>
        <dbReference type="ARBA" id="ARBA00022617"/>
    </source>
</evidence>
<gene>
    <name evidence="18" type="ORF">EJB05_34083</name>
</gene>
<keyword evidence="9 14" id="KW-0408">Iron</keyword>
<evidence type="ECO:0000256" key="4">
    <source>
        <dbReference type="ARBA" id="ARBA00022559"/>
    </source>
</evidence>
<feature type="binding site" evidence="14">
    <location>
        <position position="88"/>
    </location>
    <ligand>
        <name>Ca(2+)</name>
        <dbReference type="ChEBI" id="CHEBI:29108"/>
        <label>1</label>
    </ligand>
</feature>
<comment type="catalytic activity">
    <reaction evidence="1 16">
        <text>2 a phenolic donor + H2O2 = 2 a phenolic radical donor + 2 H2O</text>
        <dbReference type="Rhea" id="RHEA:56136"/>
        <dbReference type="ChEBI" id="CHEBI:15377"/>
        <dbReference type="ChEBI" id="CHEBI:16240"/>
        <dbReference type="ChEBI" id="CHEBI:139520"/>
        <dbReference type="ChEBI" id="CHEBI:139521"/>
        <dbReference type="EC" id="1.11.1.7"/>
    </reaction>
</comment>
<evidence type="ECO:0000256" key="1">
    <source>
        <dbReference type="ARBA" id="ARBA00000189"/>
    </source>
</evidence>
<feature type="disulfide bond" evidence="15">
    <location>
        <begin position="132"/>
        <end position="326"/>
    </location>
</feature>
<keyword evidence="6 14" id="KW-0479">Metal-binding</keyword>
<dbReference type="InterPro" id="IPR002016">
    <property type="entry name" value="Haem_peroxidase"/>
</dbReference>
<keyword evidence="16" id="KW-0732">Signal</keyword>
<dbReference type="PRINTS" id="PR00461">
    <property type="entry name" value="PLPEROXIDASE"/>
</dbReference>
<feature type="disulfide bond" evidence="15">
    <location>
        <begin position="47"/>
        <end position="126"/>
    </location>
</feature>
<comment type="caution">
    <text evidence="18">The sequence shown here is derived from an EMBL/GenBank/DDBJ whole genome shotgun (WGS) entry which is preliminary data.</text>
</comment>
<feature type="domain" description="Plant heme peroxidase family profile" evidence="17">
    <location>
        <begin position="37"/>
        <end position="330"/>
    </location>
</feature>
<dbReference type="GO" id="GO:0140825">
    <property type="term" value="F:lactoperoxidase activity"/>
    <property type="evidence" value="ECO:0007669"/>
    <property type="project" value="UniProtKB-EC"/>
</dbReference>
<feature type="binding site" evidence="14">
    <location>
        <position position="84"/>
    </location>
    <ligand>
        <name>Ca(2+)</name>
        <dbReference type="ChEBI" id="CHEBI:29108"/>
        <label>1</label>
    </ligand>
</feature>
<protein>
    <recommendedName>
        <fullName evidence="16">Peroxidase</fullName>
        <ecNumber evidence="16">1.11.1.7</ecNumber>
    </recommendedName>
</protein>
<dbReference type="PROSITE" id="PS50873">
    <property type="entry name" value="PEROXIDASE_4"/>
    <property type="match status" value="1"/>
</dbReference>
<keyword evidence="19" id="KW-1185">Reference proteome</keyword>
<evidence type="ECO:0000256" key="12">
    <source>
        <dbReference type="ARBA" id="ARBA00023324"/>
    </source>
</evidence>
<dbReference type="GO" id="GO:0020037">
    <property type="term" value="F:heme binding"/>
    <property type="evidence" value="ECO:0007669"/>
    <property type="project" value="UniProtKB-UniRule"/>
</dbReference>
<feature type="signal peptide" evidence="16">
    <location>
        <begin position="1"/>
        <end position="30"/>
    </location>
</feature>
<keyword evidence="12 16" id="KW-0376">Hydrogen peroxide</keyword>
<dbReference type="Proteomes" id="UP000324897">
    <property type="component" value="Chromosome 7"/>
</dbReference>
<keyword evidence="10 15" id="KW-1015">Disulfide bond</keyword>
<evidence type="ECO:0000256" key="11">
    <source>
        <dbReference type="ARBA" id="ARBA00023283"/>
    </source>
</evidence>
<comment type="similarity">
    <text evidence="3">Belongs to the peroxidase family. Ascorbate peroxidase subfamily.</text>
</comment>
<dbReference type="GO" id="GO:0006979">
    <property type="term" value="P:response to oxidative stress"/>
    <property type="evidence" value="ECO:0007669"/>
    <property type="project" value="UniProtKB-UniRule"/>
</dbReference>
<evidence type="ECO:0000256" key="6">
    <source>
        <dbReference type="ARBA" id="ARBA00022723"/>
    </source>
</evidence>
<dbReference type="InterPro" id="IPR019793">
    <property type="entry name" value="Peroxidases_heam-ligand_BS"/>
</dbReference>
<dbReference type="Gene3D" id="1.10.420.10">
    <property type="entry name" value="Peroxidase, domain 2"/>
    <property type="match status" value="1"/>
</dbReference>
<comment type="cofactor">
    <cofactor evidence="14 16">
        <name>heme b</name>
        <dbReference type="ChEBI" id="CHEBI:60344"/>
    </cofactor>
    <text evidence="14 16">Binds 1 heme b (iron(II)-protoporphyrin IX) group per subunit.</text>
</comment>
<dbReference type="InterPro" id="IPR000823">
    <property type="entry name" value="Peroxidase_pln"/>
</dbReference>
<dbReference type="PANTHER" id="PTHR31517:SF84">
    <property type="entry name" value="PEROXIDASE"/>
    <property type="match status" value="1"/>
</dbReference>
<evidence type="ECO:0000256" key="13">
    <source>
        <dbReference type="PIRSR" id="PIRSR600823-2"/>
    </source>
</evidence>
<dbReference type="CDD" id="cd00693">
    <property type="entry name" value="secretory_peroxidase"/>
    <property type="match status" value="1"/>
</dbReference>
<dbReference type="Gene3D" id="1.10.520.10">
    <property type="match status" value="1"/>
</dbReference>
<dbReference type="PANTHER" id="PTHR31517">
    <property type="match status" value="1"/>
</dbReference>
<evidence type="ECO:0000256" key="14">
    <source>
        <dbReference type="PIRSR" id="PIRSR600823-3"/>
    </source>
</evidence>
<feature type="non-terminal residue" evidence="18">
    <location>
        <position position="1"/>
    </location>
</feature>
<dbReference type="GO" id="GO:0005576">
    <property type="term" value="C:extracellular region"/>
    <property type="evidence" value="ECO:0007669"/>
    <property type="project" value="UniProtKB-SubCell"/>
</dbReference>
<sequence length="331" mass="36222">MLIKMMKHIVMATYVTIVVMLLLLVAPALSGNSMAWPLQYDYYSSSCPKAEAVVRKTTEEIIAGNPTMGAAFLNMFFYDCFNQGCDASLLLDPTEEEPEVEKSWMPKHLRAYDAMDKIKAAVEAVCPGVVSCADIIALAARDSVTVSGGFSFPMPTGRRDALVSIAYDDDEPPNPNFMLHSLIDIFAIRGLDVDDLVALSGAHSFGISHCTDVIGYPTFAWNSTFADELRRVCLPRSRYGEMGPVLNNNRVTDPNVLSNQYYSNVLSGRVLFLSDLTLLSRNDTAAKVAYFAGNPLAWKAHFAKALVKMGGVRVFSGTDGEVRKVCNATNN</sequence>
<dbReference type="GO" id="GO:0046872">
    <property type="term" value="F:metal ion binding"/>
    <property type="evidence" value="ECO:0007669"/>
    <property type="project" value="UniProtKB-UniRule"/>
</dbReference>
<dbReference type="EMBL" id="RWGY01000029">
    <property type="protein sequence ID" value="TVU18018.1"/>
    <property type="molecule type" value="Genomic_DNA"/>
</dbReference>
<dbReference type="AlphaFoldDB" id="A0A5J9U447"/>
<dbReference type="SUPFAM" id="SSF48113">
    <property type="entry name" value="Heme-dependent peroxidases"/>
    <property type="match status" value="1"/>
</dbReference>
<dbReference type="FunFam" id="1.10.420.10:FF:000001">
    <property type="entry name" value="Peroxidase"/>
    <property type="match status" value="1"/>
</dbReference>
<evidence type="ECO:0000259" key="17">
    <source>
        <dbReference type="PROSITE" id="PS50873"/>
    </source>
</evidence>
<evidence type="ECO:0000313" key="19">
    <source>
        <dbReference type="Proteomes" id="UP000324897"/>
    </source>
</evidence>
<organism evidence="18 19">
    <name type="scientific">Eragrostis curvula</name>
    <name type="common">weeping love grass</name>
    <dbReference type="NCBI Taxonomy" id="38414"/>
    <lineage>
        <taxon>Eukaryota</taxon>
        <taxon>Viridiplantae</taxon>
        <taxon>Streptophyta</taxon>
        <taxon>Embryophyta</taxon>
        <taxon>Tracheophyta</taxon>
        <taxon>Spermatophyta</taxon>
        <taxon>Magnoliopsida</taxon>
        <taxon>Liliopsida</taxon>
        <taxon>Poales</taxon>
        <taxon>Poaceae</taxon>
        <taxon>PACMAD clade</taxon>
        <taxon>Chloridoideae</taxon>
        <taxon>Eragrostideae</taxon>
        <taxon>Eragrostidinae</taxon>
        <taxon>Eragrostis</taxon>
    </lineage>
</organism>
<dbReference type="InterPro" id="IPR010255">
    <property type="entry name" value="Haem_peroxidase_sf"/>
</dbReference>
<keyword evidence="8 16" id="KW-0560">Oxidoreductase</keyword>
<comment type="similarity">
    <text evidence="16">Belongs to the peroxidase family. Classical plant (class III) peroxidase subfamily.</text>
</comment>